<dbReference type="HOGENOM" id="CLU_2839894_0_0_4"/>
<dbReference type="OrthoDB" id="3806873at2"/>
<keyword evidence="2" id="KW-1185">Reference proteome</keyword>
<dbReference type="Proteomes" id="UP000005267">
    <property type="component" value="Chromosome"/>
</dbReference>
<dbReference type="EMBL" id="CP003555">
    <property type="protein sequence ID" value="AFK62154.1"/>
    <property type="molecule type" value="Genomic_DNA"/>
</dbReference>
<dbReference type="AlphaFoldDB" id="I3UAW6"/>
<dbReference type="Gene3D" id="3.30.200.20">
    <property type="entry name" value="Phosphorylase Kinase, domain 1"/>
    <property type="match status" value="1"/>
</dbReference>
<keyword evidence="1" id="KW-0808">Transferase</keyword>
<reference evidence="1 2" key="1">
    <citation type="journal article" date="2011" name="J. Bacteriol.">
        <title>Whole-genome shotgun sequencing of the sulfur-oxidizing chemoautotroph Tetrathiobacter kashmirensis.</title>
        <authorList>
            <person name="Ghosh W."/>
            <person name="George A."/>
            <person name="Agarwal A."/>
            <person name="Raj P."/>
            <person name="Alam M."/>
            <person name="Pyne P."/>
            <person name="Das Gupta S.K."/>
        </authorList>
    </citation>
    <scope>NUCLEOTIDE SEQUENCE [LARGE SCALE GENOMIC DNA]</scope>
    <source>
        <strain evidence="1 2">WT001</strain>
    </source>
</reference>
<evidence type="ECO:0000313" key="1">
    <source>
        <dbReference type="EMBL" id="AFK62154.1"/>
    </source>
</evidence>
<name>I3UAW6_ADVKW</name>
<gene>
    <name evidence="1" type="ordered locus">TKWG_09100</name>
</gene>
<dbReference type="KEGG" id="aka:TKWG_09100"/>
<proteinExistence type="predicted"/>
<sequence>MPKAQLNDDMSVPKKWLHEFSETVVERQAIGESKADVFRIFNDKRPSLFVKSEPVGQYSELPNEV</sequence>
<dbReference type="RefSeq" id="WP_014750245.1">
    <property type="nucleotide sequence ID" value="NC_017964.1"/>
</dbReference>
<organism evidence="1 2">
    <name type="scientific">Advenella kashmirensis (strain DSM 17095 / LMG 22695 / WT001)</name>
    <name type="common">Tetrathiobacter kashmirensis</name>
    <dbReference type="NCBI Taxonomy" id="1036672"/>
    <lineage>
        <taxon>Bacteria</taxon>
        <taxon>Pseudomonadati</taxon>
        <taxon>Pseudomonadota</taxon>
        <taxon>Betaproteobacteria</taxon>
        <taxon>Burkholderiales</taxon>
        <taxon>Alcaligenaceae</taxon>
    </lineage>
</organism>
<protein>
    <submittedName>
        <fullName evidence="1">Kanamycin kinase</fullName>
    </submittedName>
</protein>
<accession>I3UAW6</accession>
<dbReference type="GO" id="GO:0016301">
    <property type="term" value="F:kinase activity"/>
    <property type="evidence" value="ECO:0007669"/>
    <property type="project" value="UniProtKB-KW"/>
</dbReference>
<keyword evidence="1" id="KW-0418">Kinase</keyword>
<evidence type="ECO:0000313" key="2">
    <source>
        <dbReference type="Proteomes" id="UP000005267"/>
    </source>
</evidence>
<reference evidence="2" key="2">
    <citation type="journal article" date="2013" name="PLoS ONE">
        <title>Genome implosion elicits host-confinement in Alcaligenaceae: evidence from the comparative genomics of Tetrathiobacter kashmirensis, a pathogen in the making.</title>
        <authorList>
            <person name="Ghosh W."/>
            <person name="Alam M."/>
            <person name="Roy C."/>
            <person name="Pyne P."/>
            <person name="George A."/>
            <person name="Chakraborty R."/>
            <person name="Majumder S."/>
            <person name="Agarwal A."/>
            <person name="Chakraborty S."/>
            <person name="Majumdar S."/>
            <person name="Gupta S.K."/>
        </authorList>
    </citation>
    <scope>NUCLEOTIDE SEQUENCE [LARGE SCALE GENOMIC DNA]</scope>
    <source>
        <strain evidence="2">WT001</strain>
    </source>
</reference>